<reference evidence="2" key="1">
    <citation type="submission" date="2023-10" db="EMBL/GenBank/DDBJ databases">
        <authorList>
            <person name="Chen Y."/>
            <person name="Shah S."/>
            <person name="Dougan E. K."/>
            <person name="Thang M."/>
            <person name="Chan C."/>
        </authorList>
    </citation>
    <scope>NUCLEOTIDE SEQUENCE [LARGE SCALE GENOMIC DNA]</scope>
</reference>
<evidence type="ECO:0000313" key="2">
    <source>
        <dbReference type="EMBL" id="CAK0855878.1"/>
    </source>
</evidence>
<organism evidence="2 3">
    <name type="scientific">Prorocentrum cordatum</name>
    <dbReference type="NCBI Taxonomy" id="2364126"/>
    <lineage>
        <taxon>Eukaryota</taxon>
        <taxon>Sar</taxon>
        <taxon>Alveolata</taxon>
        <taxon>Dinophyceae</taxon>
        <taxon>Prorocentrales</taxon>
        <taxon>Prorocentraceae</taxon>
        <taxon>Prorocentrum</taxon>
    </lineage>
</organism>
<evidence type="ECO:0000313" key="3">
    <source>
        <dbReference type="Proteomes" id="UP001189429"/>
    </source>
</evidence>
<dbReference type="EMBL" id="CAUYUJ010015582">
    <property type="protein sequence ID" value="CAK0855878.1"/>
    <property type="molecule type" value="Genomic_DNA"/>
</dbReference>
<dbReference type="Proteomes" id="UP001189429">
    <property type="component" value="Unassembled WGS sequence"/>
</dbReference>
<accession>A0ABN9U9A8</accession>
<keyword evidence="3" id="KW-1185">Reference proteome</keyword>
<gene>
    <name evidence="2" type="ORF">PCOR1329_LOCUS46403</name>
</gene>
<evidence type="ECO:0000256" key="1">
    <source>
        <dbReference type="SAM" id="MobiDB-lite"/>
    </source>
</evidence>
<protein>
    <submittedName>
        <fullName evidence="2">Uncharacterized protein</fullName>
    </submittedName>
</protein>
<proteinExistence type="predicted"/>
<feature type="compositionally biased region" description="Basic and acidic residues" evidence="1">
    <location>
        <begin position="102"/>
        <end position="118"/>
    </location>
</feature>
<sequence>MGSRLLMHPSSFQEGRHASARSHPARRREPTLHWTALAAARARAEGPQSDGASLGDGPAEQASDLRSPEPPGRFCSGSQRAPCAEPPSCPAQGVLGQAQGEDTSKNVLERSKNDLGRT</sequence>
<feature type="region of interest" description="Disordered" evidence="1">
    <location>
        <begin position="1"/>
        <end position="118"/>
    </location>
</feature>
<name>A0ABN9U9A8_9DINO</name>
<comment type="caution">
    <text evidence="2">The sequence shown here is derived from an EMBL/GenBank/DDBJ whole genome shotgun (WGS) entry which is preliminary data.</text>
</comment>